<dbReference type="PANTHER" id="PTHR22916">
    <property type="entry name" value="GLYCOSYLTRANSFERASE"/>
    <property type="match status" value="1"/>
</dbReference>
<dbReference type="PANTHER" id="PTHR22916:SF3">
    <property type="entry name" value="UDP-GLCNAC:BETAGAL BETA-1,3-N-ACETYLGLUCOSAMINYLTRANSFERASE-LIKE PROTEIN 1"/>
    <property type="match status" value="1"/>
</dbReference>
<gene>
    <name evidence="2" type="ORF">HNQ40_000091</name>
</gene>
<dbReference type="SUPFAM" id="SSF53448">
    <property type="entry name" value="Nucleotide-diphospho-sugar transferases"/>
    <property type="match status" value="1"/>
</dbReference>
<dbReference type="RefSeq" id="WP_184675280.1">
    <property type="nucleotide sequence ID" value="NZ_JACHGY010000001.1"/>
</dbReference>
<dbReference type="CDD" id="cd00761">
    <property type="entry name" value="Glyco_tranf_GTA_type"/>
    <property type="match status" value="1"/>
</dbReference>
<dbReference type="EMBL" id="JACHGY010000001">
    <property type="protein sequence ID" value="MBB6428285.1"/>
    <property type="molecule type" value="Genomic_DNA"/>
</dbReference>
<dbReference type="EC" id="2.4.-.-" evidence="2"/>
<dbReference type="InterPro" id="IPR001173">
    <property type="entry name" value="Glyco_trans_2-like"/>
</dbReference>
<keyword evidence="2" id="KW-0328">Glycosyltransferase</keyword>
<accession>A0A7X0H313</accession>
<dbReference type="GO" id="GO:0016758">
    <property type="term" value="F:hexosyltransferase activity"/>
    <property type="evidence" value="ECO:0007669"/>
    <property type="project" value="UniProtKB-ARBA"/>
</dbReference>
<protein>
    <submittedName>
        <fullName evidence="2">Succinoglycan biosynthesis protein ExoM</fullName>
        <ecNumber evidence="2">2.4.-.-</ecNumber>
    </submittedName>
</protein>
<dbReference type="InterPro" id="IPR029044">
    <property type="entry name" value="Nucleotide-diphossugar_trans"/>
</dbReference>
<dbReference type="Gene3D" id="3.90.550.10">
    <property type="entry name" value="Spore Coat Polysaccharide Biosynthesis Protein SpsA, Chain A"/>
    <property type="match status" value="1"/>
</dbReference>
<reference evidence="2 3" key="1">
    <citation type="submission" date="2020-08" db="EMBL/GenBank/DDBJ databases">
        <title>Genomic Encyclopedia of Type Strains, Phase IV (KMG-IV): sequencing the most valuable type-strain genomes for metagenomic binning, comparative biology and taxonomic classification.</title>
        <authorList>
            <person name="Goeker M."/>
        </authorList>
    </citation>
    <scope>NUCLEOTIDE SEQUENCE [LARGE SCALE GENOMIC DNA]</scope>
    <source>
        <strain evidence="2 3">DSM 103725</strain>
    </source>
</reference>
<organism evidence="2 3">
    <name type="scientific">Algisphaera agarilytica</name>
    <dbReference type="NCBI Taxonomy" id="1385975"/>
    <lineage>
        <taxon>Bacteria</taxon>
        <taxon>Pseudomonadati</taxon>
        <taxon>Planctomycetota</taxon>
        <taxon>Phycisphaerae</taxon>
        <taxon>Phycisphaerales</taxon>
        <taxon>Phycisphaeraceae</taxon>
        <taxon>Algisphaera</taxon>
    </lineage>
</organism>
<dbReference type="Proteomes" id="UP000541810">
    <property type="component" value="Unassembled WGS sequence"/>
</dbReference>
<name>A0A7X0H313_9BACT</name>
<keyword evidence="2" id="KW-0808">Transferase</keyword>
<evidence type="ECO:0000259" key="1">
    <source>
        <dbReference type="Pfam" id="PF00535"/>
    </source>
</evidence>
<proteinExistence type="predicted"/>
<sequence>MKYRLAICIATYQRRSLLADTLRSLLTTRLNGIDIELRVVDNDREASAYSIVTKYASMMPFPVRYAIEPIQNIAMARNRALDMGPADYVAFIDDDEIARPGWLRTLVEAIQQSRADAVFGSVDAVLVGDQQVRGKQTRWFNKPMADTAKRLDWTQTRTSNTLVRGEWFYRYGFRFDASYGRSGGSDTALFAHMGVSGARYHSAPRAVVTEIVDPERLSLGWLLRRRFRGGVVYHRISEEIGGTHPMLVAARRTARAIGLLTVAAIKLPALRTEKLTEALLCLGVLSGGVYAWAFPNRGKSYVEYHTKTTERTLCA</sequence>
<evidence type="ECO:0000313" key="2">
    <source>
        <dbReference type="EMBL" id="MBB6428285.1"/>
    </source>
</evidence>
<dbReference type="Pfam" id="PF00535">
    <property type="entry name" value="Glycos_transf_2"/>
    <property type="match status" value="1"/>
</dbReference>
<comment type="caution">
    <text evidence="2">The sequence shown here is derived from an EMBL/GenBank/DDBJ whole genome shotgun (WGS) entry which is preliminary data.</text>
</comment>
<dbReference type="AlphaFoldDB" id="A0A7X0H313"/>
<keyword evidence="3" id="KW-1185">Reference proteome</keyword>
<feature type="domain" description="Glycosyltransferase 2-like" evidence="1">
    <location>
        <begin position="7"/>
        <end position="149"/>
    </location>
</feature>
<evidence type="ECO:0000313" key="3">
    <source>
        <dbReference type="Proteomes" id="UP000541810"/>
    </source>
</evidence>